<accession>A0A699L056</accession>
<reference evidence="1" key="1">
    <citation type="journal article" date="2019" name="Sci. Rep.">
        <title>Draft genome of Tanacetum cinerariifolium, the natural source of mosquito coil.</title>
        <authorList>
            <person name="Yamashiro T."/>
            <person name="Shiraishi A."/>
            <person name="Satake H."/>
            <person name="Nakayama K."/>
        </authorList>
    </citation>
    <scope>NUCLEOTIDE SEQUENCE</scope>
</reference>
<name>A0A699L056_TANCI</name>
<dbReference type="AlphaFoldDB" id="A0A699L056"/>
<gene>
    <name evidence="1" type="ORF">Tci_685134</name>
</gene>
<dbReference type="EMBL" id="BKCJ010558844">
    <property type="protein sequence ID" value="GFB13163.1"/>
    <property type="molecule type" value="Genomic_DNA"/>
</dbReference>
<feature type="non-terminal residue" evidence="1">
    <location>
        <position position="1"/>
    </location>
</feature>
<comment type="caution">
    <text evidence="1">The sequence shown here is derived from an EMBL/GenBank/DDBJ whole genome shotgun (WGS) entry which is preliminary data.</text>
</comment>
<protein>
    <submittedName>
        <fullName evidence="1">Uncharacterized protein</fullName>
    </submittedName>
</protein>
<sequence>IVDGVVQIIAPTTVEQRLAKKIELKARGTLLMALPNKHQLKFNIYKDAKSLMEAIENRFRVSVVPSVSAASFKATVSTLLNVDTLSDADEEEPTNYALTAYASSGSPSSSGSDNEVDPFSKACSKAYVTLQTYYDKLTVVFRKSHFDVLSYKIGLESVEARLVVYQNNETMFEEDIKILKIDVMLRDNALAELRKKFEKAEHERNDLKLTLDKL</sequence>
<organism evidence="1">
    <name type="scientific">Tanacetum cinerariifolium</name>
    <name type="common">Dalmatian daisy</name>
    <name type="synonym">Chrysanthemum cinerariifolium</name>
    <dbReference type="NCBI Taxonomy" id="118510"/>
    <lineage>
        <taxon>Eukaryota</taxon>
        <taxon>Viridiplantae</taxon>
        <taxon>Streptophyta</taxon>
        <taxon>Embryophyta</taxon>
        <taxon>Tracheophyta</taxon>
        <taxon>Spermatophyta</taxon>
        <taxon>Magnoliopsida</taxon>
        <taxon>eudicotyledons</taxon>
        <taxon>Gunneridae</taxon>
        <taxon>Pentapetalae</taxon>
        <taxon>asterids</taxon>
        <taxon>campanulids</taxon>
        <taxon>Asterales</taxon>
        <taxon>Asteraceae</taxon>
        <taxon>Asteroideae</taxon>
        <taxon>Anthemideae</taxon>
        <taxon>Anthemidinae</taxon>
        <taxon>Tanacetum</taxon>
    </lineage>
</organism>
<proteinExistence type="predicted"/>
<evidence type="ECO:0000313" key="1">
    <source>
        <dbReference type="EMBL" id="GFB13163.1"/>
    </source>
</evidence>